<evidence type="ECO:0000256" key="6">
    <source>
        <dbReference type="PIRSR" id="PIRSR002419-1"/>
    </source>
</evidence>
<dbReference type="PANTHER" id="PTHR19282:SF477">
    <property type="entry name" value="TETRASPANIN"/>
    <property type="match status" value="1"/>
</dbReference>
<evidence type="ECO:0000256" key="5">
    <source>
        <dbReference type="ARBA" id="ARBA00023136"/>
    </source>
</evidence>
<feature type="transmembrane region" description="Helical" evidence="7">
    <location>
        <begin position="47"/>
        <end position="73"/>
    </location>
</feature>
<dbReference type="AlphaFoldDB" id="A0AAD7SV61"/>
<accession>A0AAD7SV61</accession>
<feature type="transmembrane region" description="Helical" evidence="7">
    <location>
        <begin position="205"/>
        <end position="228"/>
    </location>
</feature>
<dbReference type="PANTHER" id="PTHR19282">
    <property type="entry name" value="TETRASPANIN"/>
    <property type="match status" value="1"/>
</dbReference>
<dbReference type="PRINTS" id="PR00259">
    <property type="entry name" value="TMFOUR"/>
</dbReference>
<dbReference type="Gene3D" id="1.10.1450.10">
    <property type="entry name" value="Tetraspanin"/>
    <property type="match status" value="1"/>
</dbReference>
<reference evidence="8" key="1">
    <citation type="journal article" date="2023" name="Science">
        <title>Genome structures resolve the early diversification of teleost fishes.</title>
        <authorList>
            <person name="Parey E."/>
            <person name="Louis A."/>
            <person name="Montfort J."/>
            <person name="Bouchez O."/>
            <person name="Roques C."/>
            <person name="Iampietro C."/>
            <person name="Lluch J."/>
            <person name="Castinel A."/>
            <person name="Donnadieu C."/>
            <person name="Desvignes T."/>
            <person name="Floi Bucao C."/>
            <person name="Jouanno E."/>
            <person name="Wen M."/>
            <person name="Mejri S."/>
            <person name="Dirks R."/>
            <person name="Jansen H."/>
            <person name="Henkel C."/>
            <person name="Chen W.J."/>
            <person name="Zahm M."/>
            <person name="Cabau C."/>
            <person name="Klopp C."/>
            <person name="Thompson A.W."/>
            <person name="Robinson-Rechavi M."/>
            <person name="Braasch I."/>
            <person name="Lecointre G."/>
            <person name="Bobe J."/>
            <person name="Postlethwait J.H."/>
            <person name="Berthelot C."/>
            <person name="Roest Crollius H."/>
            <person name="Guiguen Y."/>
        </authorList>
    </citation>
    <scope>NUCLEOTIDE SEQUENCE</scope>
    <source>
        <strain evidence="8">NC1722</strain>
    </source>
</reference>
<sequence>MSERRRILKVVLQITCQLLWLAGLVMGLSGMYLLLNFKHSRLFFRDIYIVLPAVVAIVSAAALLCSGAIGCWVSVRESTGLQAAFVYLLIIVFCLEATAAALAFVNIGKVDSELAPLENMFQNYSGSSQDPDSNAVDAIQEEIQCCGVHDYGDWLTSRWFIQTGKCRVPQSCCNSTFHTCNGTLDQPYMLYSQGCLVKLRGAMTFILHLILYLTAVVAVVQVMGLVSVAQLMKGQPLQDSVSLEQSKLFETHKRTVVTDKQIRDL</sequence>
<evidence type="ECO:0000256" key="1">
    <source>
        <dbReference type="ARBA" id="ARBA00004141"/>
    </source>
</evidence>
<proteinExistence type="inferred from homology"/>
<keyword evidence="9" id="KW-1185">Reference proteome</keyword>
<gene>
    <name evidence="8" type="ORF">AAFF_G00258250</name>
</gene>
<keyword evidence="6" id="KW-1015">Disulfide bond</keyword>
<keyword evidence="3 7" id="KW-0812">Transmembrane</keyword>
<dbReference type="Pfam" id="PF00335">
    <property type="entry name" value="Tetraspanin"/>
    <property type="match status" value="1"/>
</dbReference>
<dbReference type="SUPFAM" id="SSF48652">
    <property type="entry name" value="Tetraspanin"/>
    <property type="match status" value="1"/>
</dbReference>
<dbReference type="EMBL" id="JAINUG010000035">
    <property type="protein sequence ID" value="KAJ8408411.1"/>
    <property type="molecule type" value="Genomic_DNA"/>
</dbReference>
<evidence type="ECO:0000256" key="7">
    <source>
        <dbReference type="RuleBase" id="RU361218"/>
    </source>
</evidence>
<dbReference type="InterPro" id="IPR008952">
    <property type="entry name" value="Tetraspanin_EC2_sf"/>
</dbReference>
<evidence type="ECO:0000256" key="4">
    <source>
        <dbReference type="ARBA" id="ARBA00022989"/>
    </source>
</evidence>
<dbReference type="PIRSF" id="PIRSF002419">
    <property type="entry name" value="Tetraspanin"/>
    <property type="match status" value="1"/>
</dbReference>
<comment type="subcellular location">
    <subcellularLocation>
        <location evidence="1 7">Membrane</location>
        <topology evidence="1 7">Multi-pass membrane protein</topology>
    </subcellularLocation>
</comment>
<comment type="similarity">
    <text evidence="2 7">Belongs to the tetraspanin (TM4SF) family.</text>
</comment>
<organism evidence="8 9">
    <name type="scientific">Aldrovandia affinis</name>
    <dbReference type="NCBI Taxonomy" id="143900"/>
    <lineage>
        <taxon>Eukaryota</taxon>
        <taxon>Metazoa</taxon>
        <taxon>Chordata</taxon>
        <taxon>Craniata</taxon>
        <taxon>Vertebrata</taxon>
        <taxon>Euteleostomi</taxon>
        <taxon>Actinopterygii</taxon>
        <taxon>Neopterygii</taxon>
        <taxon>Teleostei</taxon>
        <taxon>Notacanthiformes</taxon>
        <taxon>Halosauridae</taxon>
        <taxon>Aldrovandia</taxon>
    </lineage>
</organism>
<keyword evidence="4 7" id="KW-1133">Transmembrane helix</keyword>
<protein>
    <recommendedName>
        <fullName evidence="7">Tetraspanin</fullName>
    </recommendedName>
</protein>
<comment type="caution">
    <text evidence="8">The sequence shown here is derived from an EMBL/GenBank/DDBJ whole genome shotgun (WGS) entry which is preliminary data.</text>
</comment>
<evidence type="ECO:0000256" key="3">
    <source>
        <dbReference type="ARBA" id="ARBA00022692"/>
    </source>
</evidence>
<dbReference type="Proteomes" id="UP001221898">
    <property type="component" value="Unassembled WGS sequence"/>
</dbReference>
<name>A0AAD7SV61_9TELE</name>
<feature type="disulfide bond" evidence="6">
    <location>
        <begin position="146"/>
        <end position="166"/>
    </location>
</feature>
<evidence type="ECO:0000313" key="8">
    <source>
        <dbReference type="EMBL" id="KAJ8408411.1"/>
    </source>
</evidence>
<evidence type="ECO:0000313" key="9">
    <source>
        <dbReference type="Proteomes" id="UP001221898"/>
    </source>
</evidence>
<dbReference type="InterPro" id="IPR000301">
    <property type="entry name" value="Tetraspanin_animals"/>
</dbReference>
<dbReference type="InterPro" id="IPR018499">
    <property type="entry name" value="Tetraspanin/Peripherin"/>
</dbReference>
<feature type="transmembrane region" description="Helical" evidence="7">
    <location>
        <begin position="12"/>
        <end position="35"/>
    </location>
</feature>
<evidence type="ECO:0000256" key="2">
    <source>
        <dbReference type="ARBA" id="ARBA00006840"/>
    </source>
</evidence>
<keyword evidence="5 7" id="KW-0472">Membrane</keyword>
<dbReference type="GO" id="GO:0005886">
    <property type="term" value="C:plasma membrane"/>
    <property type="evidence" value="ECO:0007669"/>
    <property type="project" value="TreeGrafter"/>
</dbReference>
<feature type="transmembrane region" description="Helical" evidence="7">
    <location>
        <begin position="85"/>
        <end position="107"/>
    </location>
</feature>